<feature type="compositionally biased region" description="Polar residues" evidence="1">
    <location>
        <begin position="10"/>
        <end position="26"/>
    </location>
</feature>
<comment type="caution">
    <text evidence="2">The sequence shown here is derived from an EMBL/GenBank/DDBJ whole genome shotgun (WGS) entry which is preliminary data.</text>
</comment>
<proteinExistence type="predicted"/>
<feature type="compositionally biased region" description="Basic residues" evidence="1">
    <location>
        <begin position="181"/>
        <end position="192"/>
    </location>
</feature>
<gene>
    <name evidence="2" type="ORF">HJG60_008364</name>
</gene>
<feature type="compositionally biased region" description="Low complexity" evidence="1">
    <location>
        <begin position="160"/>
        <end position="173"/>
    </location>
</feature>
<evidence type="ECO:0000313" key="2">
    <source>
        <dbReference type="EMBL" id="KAF6086158.1"/>
    </source>
</evidence>
<name>A0A833Z431_9CHIR</name>
<accession>A0A833Z431</accession>
<sequence>MVDTEHPHSASHSLNCSFSETETSELPFSPGIPKEVTASLRYSWGPKPEHAHWPQRTGSDPQGLSLFQLWTGPAGSDSWGIKVSRPSQAQSSAGSAPPPFSLYCSQLLGVKAATKALNETCVGLLSRKPPGDPIAPQTSICRRRKRKGRRQRAERSVWPARAAAGTAGRGQATSPFSAPHRLARGGSRHHTLRPGCARCSNNEPLWPPAPSAEEQCPLSPPPPPISARPGHAAKQPAPPPVNFKQEKQLCQ</sequence>
<evidence type="ECO:0000313" key="3">
    <source>
        <dbReference type="Proteomes" id="UP000664940"/>
    </source>
</evidence>
<evidence type="ECO:0000256" key="1">
    <source>
        <dbReference type="SAM" id="MobiDB-lite"/>
    </source>
</evidence>
<feature type="compositionally biased region" description="Basic residues" evidence="1">
    <location>
        <begin position="141"/>
        <end position="152"/>
    </location>
</feature>
<organism evidence="2 3">
    <name type="scientific">Phyllostomus discolor</name>
    <name type="common">pale spear-nosed bat</name>
    <dbReference type="NCBI Taxonomy" id="89673"/>
    <lineage>
        <taxon>Eukaryota</taxon>
        <taxon>Metazoa</taxon>
        <taxon>Chordata</taxon>
        <taxon>Craniata</taxon>
        <taxon>Vertebrata</taxon>
        <taxon>Euteleostomi</taxon>
        <taxon>Mammalia</taxon>
        <taxon>Eutheria</taxon>
        <taxon>Laurasiatheria</taxon>
        <taxon>Chiroptera</taxon>
        <taxon>Yangochiroptera</taxon>
        <taxon>Phyllostomidae</taxon>
        <taxon>Phyllostominae</taxon>
        <taxon>Phyllostomus</taxon>
    </lineage>
</organism>
<feature type="region of interest" description="Disordered" evidence="1">
    <location>
        <begin position="1"/>
        <end position="67"/>
    </location>
</feature>
<protein>
    <submittedName>
        <fullName evidence="2">Uncharacterized protein</fullName>
    </submittedName>
</protein>
<dbReference type="Proteomes" id="UP000664940">
    <property type="component" value="Unassembled WGS sequence"/>
</dbReference>
<feature type="region of interest" description="Disordered" evidence="1">
    <location>
        <begin position="132"/>
        <end position="251"/>
    </location>
</feature>
<dbReference type="AlphaFoldDB" id="A0A833Z431"/>
<dbReference type="EMBL" id="JABVXQ010000011">
    <property type="protein sequence ID" value="KAF6086158.1"/>
    <property type="molecule type" value="Genomic_DNA"/>
</dbReference>
<reference evidence="2 3" key="1">
    <citation type="journal article" date="2020" name="Nature">
        <title>Six reference-quality genomes reveal evolution of bat adaptations.</title>
        <authorList>
            <person name="Jebb D."/>
            <person name="Huang Z."/>
            <person name="Pippel M."/>
            <person name="Hughes G.M."/>
            <person name="Lavrichenko K."/>
            <person name="Devanna P."/>
            <person name="Winkler S."/>
            <person name="Jermiin L.S."/>
            <person name="Skirmuntt E.C."/>
            <person name="Katzourakis A."/>
            <person name="Burkitt-Gray L."/>
            <person name="Ray D.A."/>
            <person name="Sullivan K.A.M."/>
            <person name="Roscito J.G."/>
            <person name="Kirilenko B.M."/>
            <person name="Davalos L.M."/>
            <person name="Corthals A.P."/>
            <person name="Power M.L."/>
            <person name="Jones G."/>
            <person name="Ransome R.D."/>
            <person name="Dechmann D.K.N."/>
            <person name="Locatelli A.G."/>
            <person name="Puechmaille S.J."/>
            <person name="Fedrigo O."/>
            <person name="Jarvis E.D."/>
            <person name="Hiller M."/>
            <person name="Vernes S.C."/>
            <person name="Myers E.W."/>
            <person name="Teeling E.C."/>
        </authorList>
    </citation>
    <scope>NUCLEOTIDE SEQUENCE [LARGE SCALE GENOMIC DNA]</scope>
    <source>
        <strain evidence="2">Bat1K_MPI-CBG_1</strain>
    </source>
</reference>